<keyword evidence="12" id="KW-1185">Reference proteome</keyword>
<evidence type="ECO:0000256" key="7">
    <source>
        <dbReference type="ARBA" id="ARBA00023136"/>
    </source>
</evidence>
<keyword evidence="6" id="KW-1133">Transmembrane helix</keyword>
<reference evidence="11 12" key="1">
    <citation type="submission" date="2019-09" db="EMBL/GenBank/DDBJ databases">
        <title>Bird 10,000 Genomes (B10K) Project - Family phase.</title>
        <authorList>
            <person name="Zhang G."/>
        </authorList>
    </citation>
    <scope>NUCLEOTIDE SEQUENCE [LARGE SCALE GENOMIC DNA]</scope>
    <source>
        <strain evidence="11">B10K-DU-029-40</strain>
        <tissue evidence="11">Muscle</tissue>
    </source>
</reference>
<dbReference type="GO" id="GO:0006955">
    <property type="term" value="P:immune response"/>
    <property type="evidence" value="ECO:0007669"/>
    <property type="project" value="TreeGrafter"/>
</dbReference>
<protein>
    <submittedName>
        <fullName evidence="11">HA1B protein</fullName>
    </submittedName>
</protein>
<keyword evidence="7" id="KW-0472">Membrane</keyword>
<dbReference type="AlphaFoldDB" id="A0A7K8BK27"/>
<dbReference type="PANTHER" id="PTHR16675">
    <property type="entry name" value="MHC CLASS I-RELATED"/>
    <property type="match status" value="1"/>
</dbReference>
<evidence type="ECO:0000256" key="6">
    <source>
        <dbReference type="ARBA" id="ARBA00022989"/>
    </source>
</evidence>
<gene>
    <name evidence="11" type="primary">Ha1b</name>
    <name evidence="11" type="ORF">RHALEU_R07247</name>
</gene>
<comment type="subcellular location">
    <subcellularLocation>
        <location evidence="1">Membrane</location>
        <topology evidence="1">Single-pass type I membrane protein</topology>
    </subcellularLocation>
</comment>
<evidence type="ECO:0000256" key="1">
    <source>
        <dbReference type="ARBA" id="ARBA00004479"/>
    </source>
</evidence>
<evidence type="ECO:0000313" key="12">
    <source>
        <dbReference type="Proteomes" id="UP000564948"/>
    </source>
</evidence>
<dbReference type="InterPro" id="IPR037055">
    <property type="entry name" value="MHC_I-like_Ag-recog_sf"/>
</dbReference>
<dbReference type="InterPro" id="IPR011161">
    <property type="entry name" value="MHC_I-like_Ag-recog"/>
</dbReference>
<dbReference type="GO" id="GO:0002474">
    <property type="term" value="P:antigen processing and presentation of peptide antigen via MHC class I"/>
    <property type="evidence" value="ECO:0007669"/>
    <property type="project" value="UniProtKB-KW"/>
</dbReference>
<feature type="domain" description="MHC class I-like antigen recognition-like" evidence="10">
    <location>
        <begin position="2"/>
        <end position="72"/>
    </location>
</feature>
<evidence type="ECO:0000259" key="10">
    <source>
        <dbReference type="Pfam" id="PF00129"/>
    </source>
</evidence>
<dbReference type="GO" id="GO:0042612">
    <property type="term" value="C:MHC class I protein complex"/>
    <property type="evidence" value="ECO:0007669"/>
    <property type="project" value="UniProtKB-KW"/>
</dbReference>
<organism evidence="11 12">
    <name type="scientific">Rhagologus leucostigma</name>
    <dbReference type="NCBI Taxonomy" id="156170"/>
    <lineage>
        <taxon>Eukaryota</taxon>
        <taxon>Metazoa</taxon>
        <taxon>Chordata</taxon>
        <taxon>Craniata</taxon>
        <taxon>Vertebrata</taxon>
        <taxon>Euteleostomi</taxon>
        <taxon>Archelosauria</taxon>
        <taxon>Archosauria</taxon>
        <taxon>Dinosauria</taxon>
        <taxon>Saurischia</taxon>
        <taxon>Theropoda</taxon>
        <taxon>Coelurosauria</taxon>
        <taxon>Aves</taxon>
        <taxon>Neognathae</taxon>
        <taxon>Neoaves</taxon>
        <taxon>Telluraves</taxon>
        <taxon>Australaves</taxon>
        <taxon>Passeriformes</taxon>
        <taxon>Corvoidea</taxon>
        <taxon>Pachycephalidae</taxon>
        <taxon>Rhagologus</taxon>
    </lineage>
</organism>
<dbReference type="SUPFAM" id="SSF54452">
    <property type="entry name" value="MHC antigen-recognition domain"/>
    <property type="match status" value="1"/>
</dbReference>
<keyword evidence="8" id="KW-1015">Disulfide bond</keyword>
<proteinExistence type="predicted"/>
<comment type="caution">
    <text evidence="11">The sequence shown here is derived from an EMBL/GenBank/DDBJ whole genome shotgun (WGS) entry which is preliminary data.</text>
</comment>
<evidence type="ECO:0000256" key="3">
    <source>
        <dbReference type="ARBA" id="ARBA00022692"/>
    </source>
</evidence>
<evidence type="ECO:0000256" key="2">
    <source>
        <dbReference type="ARBA" id="ARBA00022451"/>
    </source>
</evidence>
<dbReference type="InterPro" id="IPR011162">
    <property type="entry name" value="MHC_I/II-like_Ag-recog"/>
</dbReference>
<dbReference type="Pfam" id="PF00129">
    <property type="entry name" value="MHC_I"/>
    <property type="match status" value="1"/>
</dbReference>
<dbReference type="Proteomes" id="UP000564948">
    <property type="component" value="Unassembled WGS sequence"/>
</dbReference>
<evidence type="ECO:0000313" key="11">
    <source>
        <dbReference type="EMBL" id="NXB14429.1"/>
    </source>
</evidence>
<keyword evidence="2" id="KW-0490">MHC I</keyword>
<evidence type="ECO:0000256" key="9">
    <source>
        <dbReference type="ARBA" id="ARBA00023180"/>
    </source>
</evidence>
<dbReference type="InterPro" id="IPR050208">
    <property type="entry name" value="MHC_class-I_related"/>
</dbReference>
<feature type="non-terminal residue" evidence="11">
    <location>
        <position position="82"/>
    </location>
</feature>
<dbReference type="EMBL" id="VZTD01000686">
    <property type="protein sequence ID" value="NXB14429.1"/>
    <property type="molecule type" value="Genomic_DNA"/>
</dbReference>
<keyword evidence="5" id="KW-0391">Immunity</keyword>
<name>A0A7K8BK27_9CORV</name>
<keyword evidence="3" id="KW-0812">Transmembrane</keyword>
<dbReference type="GO" id="GO:0009897">
    <property type="term" value="C:external side of plasma membrane"/>
    <property type="evidence" value="ECO:0007669"/>
    <property type="project" value="TreeGrafter"/>
</dbReference>
<dbReference type="Gene3D" id="3.30.500.10">
    <property type="entry name" value="MHC class I-like antigen recognition-like"/>
    <property type="match status" value="1"/>
</dbReference>
<dbReference type="PANTHER" id="PTHR16675:SF242">
    <property type="entry name" value="MAJOR HISTOCOMPATIBILITY COMPLEX CLASS I-RELATED GENE PROTEIN"/>
    <property type="match status" value="1"/>
</dbReference>
<keyword evidence="9" id="KW-0325">Glycoprotein</keyword>
<evidence type="ECO:0000256" key="8">
    <source>
        <dbReference type="ARBA" id="ARBA00023157"/>
    </source>
</evidence>
<dbReference type="GO" id="GO:0005615">
    <property type="term" value="C:extracellular space"/>
    <property type="evidence" value="ECO:0007669"/>
    <property type="project" value="TreeGrafter"/>
</dbReference>
<feature type="non-terminal residue" evidence="11">
    <location>
        <position position="1"/>
    </location>
</feature>
<keyword evidence="4" id="KW-0732">Signal</keyword>
<evidence type="ECO:0000256" key="5">
    <source>
        <dbReference type="ARBA" id="ARBA00022859"/>
    </source>
</evidence>
<sequence>RGQYNQSKSLHMLQRLSGCDLLSDGRVRRTLWSGYNAWEFLSFALETGSFVVADGTTQITQRCWKSEGCEALLRGLGQTCAE</sequence>
<evidence type="ECO:0000256" key="4">
    <source>
        <dbReference type="ARBA" id="ARBA00022729"/>
    </source>
</evidence>
<accession>A0A7K8BK27</accession>